<dbReference type="KEGG" id="cmet:K6K41_15465"/>
<dbReference type="AlphaFoldDB" id="A0A9E6R7V6"/>
<evidence type="ECO:0000256" key="3">
    <source>
        <dbReference type="SAM" id="MobiDB-lite"/>
    </source>
</evidence>
<proteinExistence type="predicted"/>
<keyword evidence="1" id="KW-0813">Transport</keyword>
<keyword evidence="2" id="KW-0653">Protein transport</keyword>
<accession>A0A9E6R7V6</accession>
<organism evidence="4 5">
    <name type="scientific">Chenggangzhangella methanolivorans</name>
    <dbReference type="NCBI Taxonomy" id="1437009"/>
    <lineage>
        <taxon>Bacteria</taxon>
        <taxon>Pseudomonadati</taxon>
        <taxon>Pseudomonadota</taxon>
        <taxon>Alphaproteobacteria</taxon>
        <taxon>Hyphomicrobiales</taxon>
        <taxon>Methylopilaceae</taxon>
        <taxon>Chenggangzhangella</taxon>
    </lineage>
</organism>
<protein>
    <submittedName>
        <fullName evidence="4">HrpE/YscL family type III secretion apparatus protein</fullName>
    </submittedName>
</protein>
<dbReference type="InterPro" id="IPR010586">
    <property type="entry name" value="T3SS_stator_protein"/>
</dbReference>
<dbReference type="GO" id="GO:0015031">
    <property type="term" value="P:protein transport"/>
    <property type="evidence" value="ECO:0007669"/>
    <property type="project" value="UniProtKB-KW"/>
</dbReference>
<sequence>MSEAPASALPRTPPGPILKAEQAQAWIDGFSFRDESRREAEALKADTQRAYDEKRAEGFETGRREGAGASAELLAATSRDVDAYLGGLESEIAKLALSIVTRVVGERPPADLVSRLAREALAGFRRDQRLTLTVAPDNFDEVRRRLGLDEPGFAERVTLSTDPALGPLDCRVASPFATVDAGLDAQLDAVRRALSGGDAA</sequence>
<dbReference type="Proteomes" id="UP000825701">
    <property type="component" value="Chromosome"/>
</dbReference>
<evidence type="ECO:0000256" key="1">
    <source>
        <dbReference type="ARBA" id="ARBA00022448"/>
    </source>
</evidence>
<dbReference type="GO" id="GO:0005829">
    <property type="term" value="C:cytosol"/>
    <property type="evidence" value="ECO:0007669"/>
    <property type="project" value="TreeGrafter"/>
</dbReference>
<name>A0A9E6R7V6_9HYPH</name>
<dbReference type="InterPro" id="IPR051472">
    <property type="entry name" value="T3SS_Stator/FliH"/>
</dbReference>
<feature type="region of interest" description="Disordered" evidence="3">
    <location>
        <begin position="38"/>
        <end position="68"/>
    </location>
</feature>
<reference evidence="4" key="1">
    <citation type="submission" date="2021-08" db="EMBL/GenBank/DDBJ databases">
        <authorList>
            <person name="Zhang H."/>
            <person name="Xu M."/>
            <person name="Yu Z."/>
            <person name="Yang L."/>
            <person name="Cai Y."/>
        </authorList>
    </citation>
    <scope>NUCLEOTIDE SEQUENCE</scope>
    <source>
        <strain evidence="4">CHL1</strain>
    </source>
</reference>
<dbReference type="PANTHER" id="PTHR34982:SF1">
    <property type="entry name" value="FLAGELLAR ASSEMBLY PROTEIN FLIH"/>
    <property type="match status" value="1"/>
</dbReference>
<evidence type="ECO:0000256" key="2">
    <source>
        <dbReference type="ARBA" id="ARBA00022927"/>
    </source>
</evidence>
<gene>
    <name evidence="4" type="ORF">K6K41_15465</name>
</gene>
<dbReference type="PANTHER" id="PTHR34982">
    <property type="entry name" value="YOP PROTEINS TRANSLOCATION PROTEIN L"/>
    <property type="match status" value="1"/>
</dbReference>
<dbReference type="EMBL" id="CP081869">
    <property type="protein sequence ID" value="QZN98463.1"/>
    <property type="molecule type" value="Genomic_DNA"/>
</dbReference>
<dbReference type="Pfam" id="PF06635">
    <property type="entry name" value="T3SS_SCTL"/>
    <property type="match status" value="1"/>
</dbReference>
<dbReference type="RefSeq" id="WP_261401388.1">
    <property type="nucleotide sequence ID" value="NZ_CP081869.1"/>
</dbReference>
<keyword evidence="5" id="KW-1185">Reference proteome</keyword>
<feature type="compositionally biased region" description="Basic and acidic residues" evidence="3">
    <location>
        <begin position="38"/>
        <end position="66"/>
    </location>
</feature>
<evidence type="ECO:0000313" key="5">
    <source>
        <dbReference type="Proteomes" id="UP000825701"/>
    </source>
</evidence>
<evidence type="ECO:0000313" key="4">
    <source>
        <dbReference type="EMBL" id="QZN98463.1"/>
    </source>
</evidence>